<dbReference type="InterPro" id="IPR036388">
    <property type="entry name" value="WH-like_DNA-bd_sf"/>
</dbReference>
<evidence type="ECO:0000313" key="6">
    <source>
        <dbReference type="EMBL" id="SDL61318.1"/>
    </source>
</evidence>
<dbReference type="Gene3D" id="3.40.190.10">
    <property type="entry name" value="Periplasmic binding protein-like II"/>
    <property type="match status" value="1"/>
</dbReference>
<evidence type="ECO:0000259" key="5">
    <source>
        <dbReference type="PROSITE" id="PS50949"/>
    </source>
</evidence>
<dbReference type="STRING" id="633440.SAMN05421869_12815"/>
<evidence type="ECO:0000256" key="3">
    <source>
        <dbReference type="ARBA" id="ARBA00023163"/>
    </source>
</evidence>
<dbReference type="CDD" id="cd07377">
    <property type="entry name" value="WHTH_GntR"/>
    <property type="match status" value="1"/>
</dbReference>
<keyword evidence="2" id="KW-0238">DNA-binding</keyword>
<dbReference type="GO" id="GO:0003677">
    <property type="term" value="F:DNA binding"/>
    <property type="evidence" value="ECO:0007669"/>
    <property type="project" value="UniProtKB-KW"/>
</dbReference>
<reference evidence="6 7" key="1">
    <citation type="submission" date="2016-10" db="EMBL/GenBank/DDBJ databases">
        <authorList>
            <person name="de Groot N.N."/>
        </authorList>
    </citation>
    <scope>NUCLEOTIDE SEQUENCE [LARGE SCALE GENOMIC DNA]</scope>
    <source>
        <strain evidence="6 7">CGMCC 4.6533</strain>
    </source>
</reference>
<proteinExistence type="predicted"/>
<sequence>MVAKISDFSAAEFGAGPLEEAPFPQAANETAATHAKTTKSPLRMAVTLSVLLQNSARVSCADVTRYRDICTELAHQISAGTLHPGDELPGVRELAQQWHTTASTVSRAQRQLADAGVLELADRRRARVASGAALAARRFLQVDSVLTLAGSDDPALDLLTGALDGRLRIVTREGSVAGLNAVRQGHADGAAIHLLHHTGVYNAPFALGMLRGLEPHLIHLWRREQGLIVPPGNPRRITGIADLAERRIASRRPGTGTRILLDRLLLADGHDPDGLRGPQVNTHLEVALAVATGTVDAGLGVRSAATDLDLEFIPLTWEDFDIGLAGHALDPAAHLIAALRKPTLRSRISALGGYDTSRSGEITKLPATDPTNGHVPGRGHRRQAG</sequence>
<evidence type="ECO:0000256" key="2">
    <source>
        <dbReference type="ARBA" id="ARBA00023125"/>
    </source>
</evidence>
<dbReference type="Pfam" id="PF00392">
    <property type="entry name" value="GntR"/>
    <property type="match status" value="1"/>
</dbReference>
<dbReference type="PROSITE" id="PS50949">
    <property type="entry name" value="HTH_GNTR"/>
    <property type="match status" value="1"/>
</dbReference>
<feature type="domain" description="HTH gntR-type" evidence="5">
    <location>
        <begin position="63"/>
        <end position="131"/>
    </location>
</feature>
<dbReference type="InterPro" id="IPR036390">
    <property type="entry name" value="WH_DNA-bd_sf"/>
</dbReference>
<organism evidence="6 7">
    <name type="scientific">Nonomuraea jiangxiensis</name>
    <dbReference type="NCBI Taxonomy" id="633440"/>
    <lineage>
        <taxon>Bacteria</taxon>
        <taxon>Bacillati</taxon>
        <taxon>Actinomycetota</taxon>
        <taxon>Actinomycetes</taxon>
        <taxon>Streptosporangiales</taxon>
        <taxon>Streptosporangiaceae</taxon>
        <taxon>Nonomuraea</taxon>
    </lineage>
</organism>
<dbReference type="Pfam" id="PF12727">
    <property type="entry name" value="PBP_like"/>
    <property type="match status" value="1"/>
</dbReference>
<name>A0A1G9LHI5_9ACTN</name>
<dbReference type="Gene3D" id="1.10.10.10">
    <property type="entry name" value="Winged helix-like DNA-binding domain superfamily/Winged helix DNA-binding domain"/>
    <property type="match status" value="1"/>
</dbReference>
<dbReference type="InterPro" id="IPR024370">
    <property type="entry name" value="PBP_domain"/>
</dbReference>
<dbReference type="SUPFAM" id="SSF53850">
    <property type="entry name" value="Periplasmic binding protein-like II"/>
    <property type="match status" value="1"/>
</dbReference>
<gene>
    <name evidence="6" type="ORF">SAMN05421869_12815</name>
</gene>
<keyword evidence="3" id="KW-0804">Transcription</keyword>
<dbReference type="PANTHER" id="PTHR38431:SF1">
    <property type="entry name" value="BLL2305 PROTEIN"/>
    <property type="match status" value="1"/>
</dbReference>
<keyword evidence="1" id="KW-0805">Transcription regulation</keyword>
<dbReference type="PANTHER" id="PTHR38431">
    <property type="entry name" value="BLL2305 PROTEIN"/>
    <property type="match status" value="1"/>
</dbReference>
<dbReference type="SUPFAM" id="SSF46785">
    <property type="entry name" value="Winged helix' DNA-binding domain"/>
    <property type="match status" value="1"/>
</dbReference>
<dbReference type="AlphaFoldDB" id="A0A1G9LHI5"/>
<protein>
    <submittedName>
        <fullName evidence="6">Molybdate-binding protein</fullName>
    </submittedName>
</protein>
<accession>A0A1G9LHI5</accession>
<keyword evidence="7" id="KW-1185">Reference proteome</keyword>
<dbReference type="GO" id="GO:0003700">
    <property type="term" value="F:DNA-binding transcription factor activity"/>
    <property type="evidence" value="ECO:0007669"/>
    <property type="project" value="InterPro"/>
</dbReference>
<evidence type="ECO:0000256" key="4">
    <source>
        <dbReference type="SAM" id="MobiDB-lite"/>
    </source>
</evidence>
<dbReference type="EMBL" id="FNDJ01000028">
    <property type="protein sequence ID" value="SDL61318.1"/>
    <property type="molecule type" value="Genomic_DNA"/>
</dbReference>
<feature type="region of interest" description="Disordered" evidence="4">
    <location>
        <begin position="359"/>
        <end position="385"/>
    </location>
</feature>
<dbReference type="InterPro" id="IPR000524">
    <property type="entry name" value="Tscrpt_reg_HTH_GntR"/>
</dbReference>
<dbReference type="Proteomes" id="UP000199202">
    <property type="component" value="Unassembled WGS sequence"/>
</dbReference>
<dbReference type="SMART" id="SM00345">
    <property type="entry name" value="HTH_GNTR"/>
    <property type="match status" value="1"/>
</dbReference>
<evidence type="ECO:0000313" key="7">
    <source>
        <dbReference type="Proteomes" id="UP000199202"/>
    </source>
</evidence>
<evidence type="ECO:0000256" key="1">
    <source>
        <dbReference type="ARBA" id="ARBA00023015"/>
    </source>
</evidence>